<dbReference type="RefSeq" id="WP_136946390.1">
    <property type="nucleotide sequence ID" value="NZ_SWFM01000001.1"/>
</dbReference>
<accession>A0A4U1MPS3</accession>
<name>A0A4U1MPS3_9BACL</name>
<gene>
    <name evidence="2" type="ORF">FBF83_07125</name>
</gene>
<dbReference type="GO" id="GO:0004622">
    <property type="term" value="F:phosphatidylcholine lysophospholipase activity"/>
    <property type="evidence" value="ECO:0007669"/>
    <property type="project" value="TreeGrafter"/>
</dbReference>
<organism evidence="2 3">
    <name type="scientific">Guptibacillus hwajinpoensis</name>
    <dbReference type="NCBI Taxonomy" id="208199"/>
    <lineage>
        <taxon>Bacteria</taxon>
        <taxon>Bacillati</taxon>
        <taxon>Bacillota</taxon>
        <taxon>Bacilli</taxon>
        <taxon>Bacillales</taxon>
        <taxon>Guptibacillaceae</taxon>
        <taxon>Guptibacillus</taxon>
    </lineage>
</organism>
<keyword evidence="2" id="KW-0378">Hydrolase</keyword>
<dbReference type="Gene3D" id="3.40.50.1110">
    <property type="entry name" value="SGNH hydrolase"/>
    <property type="match status" value="1"/>
</dbReference>
<dbReference type="Pfam" id="PF13472">
    <property type="entry name" value="Lipase_GDSL_2"/>
    <property type="match status" value="1"/>
</dbReference>
<dbReference type="Proteomes" id="UP000310541">
    <property type="component" value="Unassembled WGS sequence"/>
</dbReference>
<proteinExistence type="predicted"/>
<dbReference type="PANTHER" id="PTHR30383">
    <property type="entry name" value="THIOESTERASE 1/PROTEASE 1/LYSOPHOSPHOLIPASE L1"/>
    <property type="match status" value="1"/>
</dbReference>
<dbReference type="InterPro" id="IPR013830">
    <property type="entry name" value="SGNH_hydro"/>
</dbReference>
<dbReference type="CDD" id="cd01834">
    <property type="entry name" value="SGNH_hydrolase_like_2"/>
    <property type="match status" value="1"/>
</dbReference>
<dbReference type="EMBL" id="SWFM01000001">
    <property type="protein sequence ID" value="TKD72540.1"/>
    <property type="molecule type" value="Genomic_DNA"/>
</dbReference>
<reference evidence="2 3" key="1">
    <citation type="submission" date="2019-04" db="EMBL/GenBank/DDBJ databases">
        <title>Genome sequence of Bacillus hwajinpoensis strain Y2.</title>
        <authorList>
            <person name="Fair J.L."/>
            <person name="Maclea K.S."/>
        </authorList>
    </citation>
    <scope>NUCLEOTIDE SEQUENCE [LARGE SCALE GENOMIC DNA]</scope>
    <source>
        <strain evidence="2 3">Y2</strain>
    </source>
</reference>
<protein>
    <submittedName>
        <fullName evidence="2">Hydrolase</fullName>
    </submittedName>
</protein>
<evidence type="ECO:0000313" key="2">
    <source>
        <dbReference type="EMBL" id="TKD72540.1"/>
    </source>
</evidence>
<evidence type="ECO:0000313" key="3">
    <source>
        <dbReference type="Proteomes" id="UP000310541"/>
    </source>
</evidence>
<evidence type="ECO:0000259" key="1">
    <source>
        <dbReference type="Pfam" id="PF13472"/>
    </source>
</evidence>
<dbReference type="SUPFAM" id="SSF52266">
    <property type="entry name" value="SGNH hydrolase"/>
    <property type="match status" value="1"/>
</dbReference>
<dbReference type="OrthoDB" id="9794725at2"/>
<dbReference type="AlphaFoldDB" id="A0A4U1MPS3"/>
<dbReference type="InterPro" id="IPR051532">
    <property type="entry name" value="Ester_Hydrolysis_Enzymes"/>
</dbReference>
<comment type="caution">
    <text evidence="2">The sequence shown here is derived from an EMBL/GenBank/DDBJ whole genome shotgun (WGS) entry which is preliminary data.</text>
</comment>
<feature type="domain" description="SGNH hydrolase-type esterase" evidence="1">
    <location>
        <begin position="6"/>
        <end position="184"/>
    </location>
</feature>
<dbReference type="InterPro" id="IPR036514">
    <property type="entry name" value="SGNH_hydro_sf"/>
</dbReference>
<dbReference type="PANTHER" id="PTHR30383:SF5">
    <property type="entry name" value="SGNH HYDROLASE-TYPE ESTERASE DOMAIN-CONTAINING PROTEIN"/>
    <property type="match status" value="1"/>
</dbReference>
<sequence length="199" mass="22726">MSKWLFIGDSITDSGRNQDPEGIGSGYVRMIKDELENDVQVVNKGVSGNRITDLEKRWQKDVIADKPEVLSISIGINDVWRQLDHPEMNQVYPENFKEIYERLLNKTRNINTKLVLMEPTIINEDVHSKGNQMLVPYVEVVRRLALNYDAVLVPTHTAFLNEVKQSEVNLTTDGVHMTEAGNRLMANTWLKACAPHLLR</sequence>